<reference evidence="2" key="1">
    <citation type="submission" date="2021-04" db="EMBL/GenBank/DDBJ databases">
        <authorList>
            <person name="Tunstrom K."/>
        </authorList>
    </citation>
    <scope>NUCLEOTIDE SEQUENCE</scope>
</reference>
<gene>
    <name evidence="2" type="ORF">PAPOLLO_LOCUS13127</name>
</gene>
<name>A0A8S3X793_PARAO</name>
<comment type="caution">
    <text evidence="2">The sequence shown here is derived from an EMBL/GenBank/DDBJ whole genome shotgun (WGS) entry which is preliminary data.</text>
</comment>
<evidence type="ECO:0000256" key="1">
    <source>
        <dbReference type="SAM" id="MobiDB-lite"/>
    </source>
</evidence>
<feature type="region of interest" description="Disordered" evidence="1">
    <location>
        <begin position="1"/>
        <end position="20"/>
    </location>
</feature>
<proteinExistence type="predicted"/>
<evidence type="ECO:0000313" key="2">
    <source>
        <dbReference type="EMBL" id="CAG4997006.1"/>
    </source>
</evidence>
<evidence type="ECO:0000313" key="3">
    <source>
        <dbReference type="Proteomes" id="UP000691718"/>
    </source>
</evidence>
<feature type="region of interest" description="Disordered" evidence="1">
    <location>
        <begin position="50"/>
        <end position="109"/>
    </location>
</feature>
<protein>
    <submittedName>
        <fullName evidence="2">(apollo) hypothetical protein</fullName>
    </submittedName>
</protein>
<dbReference type="OrthoDB" id="7309521at2759"/>
<sequence length="142" mass="15651">MKADTRQSSHRHTSLGSDDIDPKLLQLSRESVRTSLFVLKASIFATSSDSIKERGRAGDRDLRGKSGDRVRSIRSGDRGRCREKSSDRSGDSARSRGRSGDIGHDCARSVDDVRDNGGVTLLQWDDVIFVARICNVLKPSPH</sequence>
<accession>A0A8S3X793</accession>
<dbReference type="Proteomes" id="UP000691718">
    <property type="component" value="Unassembled WGS sequence"/>
</dbReference>
<organism evidence="2 3">
    <name type="scientific">Parnassius apollo</name>
    <name type="common">Apollo butterfly</name>
    <name type="synonym">Papilio apollo</name>
    <dbReference type="NCBI Taxonomy" id="110799"/>
    <lineage>
        <taxon>Eukaryota</taxon>
        <taxon>Metazoa</taxon>
        <taxon>Ecdysozoa</taxon>
        <taxon>Arthropoda</taxon>
        <taxon>Hexapoda</taxon>
        <taxon>Insecta</taxon>
        <taxon>Pterygota</taxon>
        <taxon>Neoptera</taxon>
        <taxon>Endopterygota</taxon>
        <taxon>Lepidoptera</taxon>
        <taxon>Glossata</taxon>
        <taxon>Ditrysia</taxon>
        <taxon>Papilionoidea</taxon>
        <taxon>Papilionidae</taxon>
        <taxon>Parnassiinae</taxon>
        <taxon>Parnassini</taxon>
        <taxon>Parnassius</taxon>
        <taxon>Parnassius</taxon>
    </lineage>
</organism>
<dbReference type="AlphaFoldDB" id="A0A8S3X793"/>
<keyword evidence="3" id="KW-1185">Reference proteome</keyword>
<dbReference type="EMBL" id="CAJQZP010000929">
    <property type="protein sequence ID" value="CAG4997006.1"/>
    <property type="molecule type" value="Genomic_DNA"/>
</dbReference>